<proteinExistence type="predicted"/>
<organism evidence="1 2">
    <name type="scientific">Streptomyces sannanensis</name>
    <dbReference type="NCBI Taxonomy" id="285536"/>
    <lineage>
        <taxon>Bacteria</taxon>
        <taxon>Bacillati</taxon>
        <taxon>Actinomycetota</taxon>
        <taxon>Actinomycetes</taxon>
        <taxon>Kitasatosporales</taxon>
        <taxon>Streptomycetaceae</taxon>
        <taxon>Streptomyces</taxon>
    </lineage>
</organism>
<comment type="caution">
    <text evidence="1">The sequence shown here is derived from an EMBL/GenBank/DDBJ whole genome shotgun (WGS) entry which is preliminary data.</text>
</comment>
<accession>A0ABP6S969</accession>
<sequence>MTDQTTPDPLAYDPTGYRCGCGKDAHSNLVPCQPDTSAVTECPGVGEYGHSLTGRTVHWGCCPASS</sequence>
<name>A0ABP6S969_9ACTN</name>
<keyword evidence="2" id="KW-1185">Reference proteome</keyword>
<evidence type="ECO:0000313" key="2">
    <source>
        <dbReference type="Proteomes" id="UP001499990"/>
    </source>
</evidence>
<dbReference type="EMBL" id="BAAAYL010000001">
    <property type="protein sequence ID" value="GAA3371141.1"/>
    <property type="molecule type" value="Genomic_DNA"/>
</dbReference>
<protein>
    <submittedName>
        <fullName evidence="1">Uncharacterized protein</fullName>
    </submittedName>
</protein>
<reference evidence="2" key="1">
    <citation type="journal article" date="2019" name="Int. J. Syst. Evol. Microbiol.">
        <title>The Global Catalogue of Microorganisms (GCM) 10K type strain sequencing project: providing services to taxonomists for standard genome sequencing and annotation.</title>
        <authorList>
            <consortium name="The Broad Institute Genomics Platform"/>
            <consortium name="The Broad Institute Genome Sequencing Center for Infectious Disease"/>
            <person name="Wu L."/>
            <person name="Ma J."/>
        </authorList>
    </citation>
    <scope>NUCLEOTIDE SEQUENCE [LARGE SCALE GENOMIC DNA]</scope>
    <source>
        <strain evidence="2">JCM 9651</strain>
    </source>
</reference>
<dbReference type="RefSeq" id="WP_345035971.1">
    <property type="nucleotide sequence ID" value="NZ_BAAAYL010000001.1"/>
</dbReference>
<dbReference type="Proteomes" id="UP001499990">
    <property type="component" value="Unassembled WGS sequence"/>
</dbReference>
<gene>
    <name evidence="1" type="ORF">GCM10020367_20610</name>
</gene>
<evidence type="ECO:0000313" key="1">
    <source>
        <dbReference type="EMBL" id="GAA3371141.1"/>
    </source>
</evidence>